<reference evidence="2 3" key="1">
    <citation type="journal article" date="2012" name="MBio">
        <title>De novo assembly of the Pneumocystis jirovecii genome from a single bronchoalveolar lavage fluid specimen from a patient.</title>
        <authorList>
            <person name="Cisse O.H."/>
            <person name="Pagni M."/>
            <person name="Hauser P.M."/>
        </authorList>
    </citation>
    <scope>NUCLEOTIDE SEQUENCE [LARGE SCALE GENOMIC DNA]</scope>
    <source>
        <strain evidence="2 3">SE8</strain>
    </source>
</reference>
<comment type="caution">
    <text evidence="2">The sequence shown here is derived from an EMBL/GenBank/DDBJ whole genome shotgun (WGS) entry which is preliminary data.</text>
</comment>
<organism evidence="3">
    <name type="scientific">Pneumocystis jirovecii</name>
    <name type="common">Human pneumocystis pneumonia agent</name>
    <dbReference type="NCBI Taxonomy" id="42068"/>
    <lineage>
        <taxon>Eukaryota</taxon>
        <taxon>Fungi</taxon>
        <taxon>Dikarya</taxon>
        <taxon>Ascomycota</taxon>
        <taxon>Taphrinomycotina</taxon>
        <taxon>Pneumocystomycetes</taxon>
        <taxon>Pneumocystaceae</taxon>
        <taxon>Pneumocystis</taxon>
    </lineage>
</organism>
<feature type="domain" description="PXA" evidence="1">
    <location>
        <begin position="50"/>
        <end position="105"/>
    </location>
</feature>
<name>L0P936_PNEJI</name>
<dbReference type="Pfam" id="PF02194">
    <property type="entry name" value="PXA"/>
    <property type="match status" value="1"/>
</dbReference>
<dbReference type="STRING" id="1209962.L0P936"/>
<protein>
    <recommendedName>
        <fullName evidence="1">PXA domain-containing protein</fullName>
    </recommendedName>
</protein>
<proteinExistence type="predicted"/>
<sequence length="105" mass="12402">SKYLKRSRVRDYTEVIKPLAFTKPSEWIKAVEAYEKEMSTDNLRLPIHDSQLISEAFDKIITLIIRDFVMRWYKEIAPHGTFPIVVEKTIRYSLIQLGNWLESGE</sequence>
<dbReference type="Proteomes" id="UP000010422">
    <property type="component" value="Unassembled WGS sequence"/>
</dbReference>
<feature type="non-terminal residue" evidence="2">
    <location>
        <position position="105"/>
    </location>
</feature>
<feature type="non-terminal residue" evidence="2">
    <location>
        <position position="1"/>
    </location>
</feature>
<accession>L0P936</accession>
<evidence type="ECO:0000259" key="1">
    <source>
        <dbReference type="PROSITE" id="PS51207"/>
    </source>
</evidence>
<dbReference type="InterPro" id="IPR003114">
    <property type="entry name" value="Phox_assoc"/>
</dbReference>
<evidence type="ECO:0000313" key="2">
    <source>
        <dbReference type="EMBL" id="CCJ28150.1"/>
    </source>
</evidence>
<gene>
    <name evidence="2" type="ORF">PNEJI1_003863</name>
</gene>
<dbReference type="AlphaFoldDB" id="L0P936"/>
<dbReference type="VEuPathDB" id="FungiDB:PNEJI1_003863"/>
<dbReference type="EMBL" id="CAKM01000016">
    <property type="protein sequence ID" value="CCJ28150.1"/>
    <property type="molecule type" value="Genomic_DNA"/>
</dbReference>
<dbReference type="InParanoid" id="L0P936"/>
<dbReference type="PROSITE" id="PS51207">
    <property type="entry name" value="PXA"/>
    <property type="match status" value="1"/>
</dbReference>
<evidence type="ECO:0000313" key="3">
    <source>
        <dbReference type="Proteomes" id="UP000010422"/>
    </source>
</evidence>